<sequence>MNLSGSSERREVPRSTAATLTEQQSSLN</sequence>
<reference evidence="2" key="2">
    <citation type="journal article" date="2015" name="Fish Shellfish Immunol.">
        <title>Early steps in the European eel (Anguilla anguilla)-Vibrio vulnificus interaction in the gills: Role of the RtxA13 toxin.</title>
        <authorList>
            <person name="Callol A."/>
            <person name="Pajuelo D."/>
            <person name="Ebbesson L."/>
            <person name="Teles M."/>
            <person name="MacKenzie S."/>
            <person name="Amaro C."/>
        </authorList>
    </citation>
    <scope>NUCLEOTIDE SEQUENCE</scope>
</reference>
<feature type="region of interest" description="Disordered" evidence="1">
    <location>
        <begin position="1"/>
        <end position="28"/>
    </location>
</feature>
<dbReference type="AlphaFoldDB" id="A0A0E9T4H9"/>
<name>A0A0E9T4H9_ANGAN</name>
<proteinExistence type="predicted"/>
<organism evidence="2">
    <name type="scientific">Anguilla anguilla</name>
    <name type="common">European freshwater eel</name>
    <name type="synonym">Muraena anguilla</name>
    <dbReference type="NCBI Taxonomy" id="7936"/>
    <lineage>
        <taxon>Eukaryota</taxon>
        <taxon>Metazoa</taxon>
        <taxon>Chordata</taxon>
        <taxon>Craniata</taxon>
        <taxon>Vertebrata</taxon>
        <taxon>Euteleostomi</taxon>
        <taxon>Actinopterygii</taxon>
        <taxon>Neopterygii</taxon>
        <taxon>Teleostei</taxon>
        <taxon>Anguilliformes</taxon>
        <taxon>Anguillidae</taxon>
        <taxon>Anguilla</taxon>
    </lineage>
</organism>
<protein>
    <submittedName>
        <fullName evidence="2">Uncharacterized protein</fullName>
    </submittedName>
</protein>
<reference evidence="2" key="1">
    <citation type="submission" date="2014-11" db="EMBL/GenBank/DDBJ databases">
        <authorList>
            <person name="Amaro Gonzalez C."/>
        </authorList>
    </citation>
    <scope>NUCLEOTIDE SEQUENCE</scope>
</reference>
<feature type="compositionally biased region" description="Polar residues" evidence="1">
    <location>
        <begin position="16"/>
        <end position="28"/>
    </location>
</feature>
<accession>A0A0E9T4H9</accession>
<evidence type="ECO:0000256" key="1">
    <source>
        <dbReference type="SAM" id="MobiDB-lite"/>
    </source>
</evidence>
<dbReference type="EMBL" id="GBXM01060702">
    <property type="protein sequence ID" value="JAH47875.1"/>
    <property type="molecule type" value="Transcribed_RNA"/>
</dbReference>
<evidence type="ECO:0000313" key="2">
    <source>
        <dbReference type="EMBL" id="JAH47875.1"/>
    </source>
</evidence>